<dbReference type="KEGG" id="rub:GBA63_13550"/>
<gene>
    <name evidence="1" type="ORF">GBA63_13550</name>
</gene>
<dbReference type="EMBL" id="CP045119">
    <property type="protein sequence ID" value="QIN83546.1"/>
    <property type="molecule type" value="Genomic_DNA"/>
</dbReference>
<evidence type="ECO:0000313" key="1">
    <source>
        <dbReference type="EMBL" id="QIN83546.1"/>
    </source>
</evidence>
<name>A0A6G8QAP6_9ACTN</name>
<proteinExistence type="predicted"/>
<reference evidence="1 2" key="1">
    <citation type="submission" date="2019-10" db="EMBL/GenBank/DDBJ databases">
        <title>Rubrobacter sp nov SCSIO 52090 isolated from a deep-sea sediment in the South China Sea.</title>
        <authorList>
            <person name="Chen R.W."/>
        </authorList>
    </citation>
    <scope>NUCLEOTIDE SEQUENCE [LARGE SCALE GENOMIC DNA]</scope>
    <source>
        <strain evidence="1 2">SCSIO 52909</strain>
    </source>
</reference>
<evidence type="ECO:0000313" key="2">
    <source>
        <dbReference type="Proteomes" id="UP000501452"/>
    </source>
</evidence>
<protein>
    <submittedName>
        <fullName evidence="1">Uncharacterized protein</fullName>
    </submittedName>
</protein>
<dbReference type="AlphaFoldDB" id="A0A6G8QAP6"/>
<sequence length="67" mass="7762">MFTGLFDLKKPGEYPYLAMDVFGRGEVLRGKPPAERIRDEVAFEDLPEGVRGRVLEEYRRMWGLEGD</sequence>
<accession>A0A6G8QAP6</accession>
<organism evidence="1 2">
    <name type="scientific">Rubrobacter tropicus</name>
    <dbReference type="NCBI Taxonomy" id="2653851"/>
    <lineage>
        <taxon>Bacteria</taxon>
        <taxon>Bacillati</taxon>
        <taxon>Actinomycetota</taxon>
        <taxon>Rubrobacteria</taxon>
        <taxon>Rubrobacterales</taxon>
        <taxon>Rubrobacteraceae</taxon>
        <taxon>Rubrobacter</taxon>
    </lineage>
</organism>
<keyword evidence="2" id="KW-1185">Reference proteome</keyword>
<dbReference type="Proteomes" id="UP000501452">
    <property type="component" value="Chromosome"/>
</dbReference>